<feature type="coiled-coil region" evidence="1">
    <location>
        <begin position="100"/>
        <end position="146"/>
    </location>
</feature>
<feature type="domain" description="Phasin" evidence="2">
    <location>
        <begin position="32"/>
        <end position="129"/>
    </location>
</feature>
<evidence type="ECO:0000313" key="4">
    <source>
        <dbReference type="Proteomes" id="UP000277424"/>
    </source>
</evidence>
<organism evidence="3 4">
    <name type="scientific">Oceanibaculum indicum</name>
    <dbReference type="NCBI Taxonomy" id="526216"/>
    <lineage>
        <taxon>Bacteria</taxon>
        <taxon>Pseudomonadati</taxon>
        <taxon>Pseudomonadota</taxon>
        <taxon>Alphaproteobacteria</taxon>
        <taxon>Rhodospirillales</taxon>
        <taxon>Oceanibaculaceae</taxon>
        <taxon>Oceanibaculum</taxon>
    </lineage>
</organism>
<dbReference type="Pfam" id="PF09361">
    <property type="entry name" value="Phasin_2"/>
    <property type="match status" value="1"/>
</dbReference>
<sequence length="146" mass="16240">MAAKSAYPSFPEMDFTKFFADFRMPGVDVNTLLSAQRRNMEALTNANRVAFEGMQAVAQRQAEILRQSMEEATKVASDLMANGTPEQRIAKQTEVMKVAMEKALANMRELSEMVSKSNSEAVNLINQRMTESLDEVKKAIDAAAKK</sequence>
<proteinExistence type="predicted"/>
<protein>
    <submittedName>
        <fullName evidence="3">Phasin family protein</fullName>
    </submittedName>
</protein>
<evidence type="ECO:0000256" key="1">
    <source>
        <dbReference type="SAM" id="Coils"/>
    </source>
</evidence>
<evidence type="ECO:0000259" key="2">
    <source>
        <dbReference type="Pfam" id="PF09361"/>
    </source>
</evidence>
<gene>
    <name evidence="3" type="ORF">BCL74_2950</name>
</gene>
<name>A0A420WC05_9PROT</name>
<dbReference type="AlphaFoldDB" id="A0A420WC05"/>
<keyword evidence="1" id="KW-0175">Coiled coil</keyword>
<dbReference type="EMBL" id="RBIG01000003">
    <property type="protein sequence ID" value="RKQ68470.1"/>
    <property type="molecule type" value="Genomic_DNA"/>
</dbReference>
<dbReference type="RefSeq" id="WP_008946014.1">
    <property type="nucleotide sequence ID" value="NZ_RBIG01000003.1"/>
</dbReference>
<dbReference type="InterPro" id="IPR010127">
    <property type="entry name" value="Phasin_subfam-1"/>
</dbReference>
<comment type="caution">
    <text evidence="3">The sequence shown here is derived from an EMBL/GenBank/DDBJ whole genome shotgun (WGS) entry which is preliminary data.</text>
</comment>
<dbReference type="OrthoDB" id="9812006at2"/>
<reference evidence="3 4" key="1">
    <citation type="submission" date="2018-10" db="EMBL/GenBank/DDBJ databases">
        <title>Comparative analysis of microorganisms from saline springs in Andes Mountain Range, Colombia.</title>
        <authorList>
            <person name="Rubin E."/>
        </authorList>
    </citation>
    <scope>NUCLEOTIDE SEQUENCE [LARGE SCALE GENOMIC DNA]</scope>
    <source>
        <strain evidence="3 4">USBA 36</strain>
    </source>
</reference>
<dbReference type="InterPro" id="IPR018968">
    <property type="entry name" value="Phasin"/>
</dbReference>
<dbReference type="NCBIfam" id="TIGR01841">
    <property type="entry name" value="phasin"/>
    <property type="match status" value="1"/>
</dbReference>
<dbReference type="Proteomes" id="UP000277424">
    <property type="component" value="Unassembled WGS sequence"/>
</dbReference>
<evidence type="ECO:0000313" key="3">
    <source>
        <dbReference type="EMBL" id="RKQ68470.1"/>
    </source>
</evidence>
<accession>A0A420WC05</accession>